<feature type="compositionally biased region" description="Basic and acidic residues" evidence="1">
    <location>
        <begin position="1"/>
        <end position="10"/>
    </location>
</feature>
<accession>A0ABV2YB53</accession>
<keyword evidence="2" id="KW-1133">Transmembrane helix</keyword>
<proteinExistence type="predicted"/>
<evidence type="ECO:0000313" key="4">
    <source>
        <dbReference type="EMBL" id="MEU3552944.1"/>
    </source>
</evidence>
<evidence type="ECO:0000256" key="1">
    <source>
        <dbReference type="SAM" id="MobiDB-lite"/>
    </source>
</evidence>
<organism evidence="4 5">
    <name type="scientific">Streptomyces fragilis</name>
    <dbReference type="NCBI Taxonomy" id="67301"/>
    <lineage>
        <taxon>Bacteria</taxon>
        <taxon>Bacillati</taxon>
        <taxon>Actinomycetota</taxon>
        <taxon>Actinomycetes</taxon>
        <taxon>Kitasatosporales</taxon>
        <taxon>Streptomycetaceae</taxon>
        <taxon>Streptomyces</taxon>
    </lineage>
</organism>
<evidence type="ECO:0000256" key="2">
    <source>
        <dbReference type="SAM" id="Phobius"/>
    </source>
</evidence>
<keyword evidence="2" id="KW-0472">Membrane</keyword>
<dbReference type="RefSeq" id="WP_108954005.1">
    <property type="nucleotide sequence ID" value="NZ_BEVZ01000003.1"/>
</dbReference>
<feature type="transmembrane region" description="Helical" evidence="2">
    <location>
        <begin position="42"/>
        <end position="62"/>
    </location>
</feature>
<comment type="caution">
    <text evidence="4">The sequence shown here is derived from an EMBL/GenBank/DDBJ whole genome shotgun (WGS) entry which is preliminary data.</text>
</comment>
<name>A0ABV2YB53_9ACTN</name>
<feature type="domain" description="DUF6286" evidence="3">
    <location>
        <begin position="98"/>
        <end position="202"/>
    </location>
</feature>
<evidence type="ECO:0000259" key="3">
    <source>
        <dbReference type="Pfam" id="PF19803"/>
    </source>
</evidence>
<dbReference type="InterPro" id="IPR046253">
    <property type="entry name" value="DUF6286"/>
</dbReference>
<keyword evidence="2" id="KW-0812">Transmembrane</keyword>
<keyword evidence="5" id="KW-1185">Reference proteome</keyword>
<dbReference type="Pfam" id="PF19803">
    <property type="entry name" value="DUF6286"/>
    <property type="match status" value="1"/>
</dbReference>
<gene>
    <name evidence="4" type="ORF">AB0E65_01695</name>
</gene>
<evidence type="ECO:0000313" key="5">
    <source>
        <dbReference type="Proteomes" id="UP001550850"/>
    </source>
</evidence>
<feature type="region of interest" description="Disordered" evidence="1">
    <location>
        <begin position="1"/>
        <end position="23"/>
    </location>
</feature>
<protein>
    <submittedName>
        <fullName evidence="4">DUF6286 domain-containing protein</fullName>
    </submittedName>
</protein>
<reference evidence="4 5" key="1">
    <citation type="submission" date="2024-06" db="EMBL/GenBank/DDBJ databases">
        <title>The Natural Products Discovery Center: Release of the First 8490 Sequenced Strains for Exploring Actinobacteria Biosynthetic Diversity.</title>
        <authorList>
            <person name="Kalkreuter E."/>
            <person name="Kautsar S.A."/>
            <person name="Yang D."/>
            <person name="Bader C.D."/>
            <person name="Teijaro C.N."/>
            <person name="Fluegel L."/>
            <person name="Davis C.M."/>
            <person name="Simpson J.R."/>
            <person name="Lauterbach L."/>
            <person name="Steele A.D."/>
            <person name="Gui C."/>
            <person name="Meng S."/>
            <person name="Li G."/>
            <person name="Viehrig K."/>
            <person name="Ye F."/>
            <person name="Su P."/>
            <person name="Kiefer A.F."/>
            <person name="Nichols A."/>
            <person name="Cepeda A.J."/>
            <person name="Yan W."/>
            <person name="Fan B."/>
            <person name="Jiang Y."/>
            <person name="Adhikari A."/>
            <person name="Zheng C.-J."/>
            <person name="Schuster L."/>
            <person name="Cowan T.M."/>
            <person name="Smanski M.J."/>
            <person name="Chevrette M.G."/>
            <person name="De Carvalho L.P.S."/>
            <person name="Shen B."/>
        </authorList>
    </citation>
    <scope>NUCLEOTIDE SEQUENCE [LARGE SCALE GENOMIC DNA]</scope>
    <source>
        <strain evidence="4 5">NPDC038104</strain>
    </source>
</reference>
<dbReference type="EMBL" id="JBEZUR010000002">
    <property type="protein sequence ID" value="MEU3552944.1"/>
    <property type="molecule type" value="Genomic_DNA"/>
</dbReference>
<feature type="transmembrane region" description="Helical" evidence="2">
    <location>
        <begin position="87"/>
        <end position="109"/>
    </location>
</feature>
<dbReference type="Proteomes" id="UP001550850">
    <property type="component" value="Unassembled WGS sequence"/>
</dbReference>
<sequence length="209" mass="22543">MSDTTTEERPPQQPPQVPDTGATMVEPGATGRFWSTRRRPSAVAALVLLAASVLLLSDLVAVRAGRSATAARRSLARELAERPLDDVWVLVGAGVAAALGLWLLILALTPGVRGILPMRRTNPEINAGLDRKAAAMVLRDRALEVPGVRSARVKVGRRKADVRAVVHFRELDEVGGDIRARLEEAVRGLGLSRPPSLAVRVRRPERKKG</sequence>